<evidence type="ECO:0000256" key="9">
    <source>
        <dbReference type="ARBA" id="ARBA00023049"/>
    </source>
</evidence>
<sequence length="355" mass="38662">MSIFIALLILSFLVFFHELGHFIVARLCGVSVEVFSIGFGKKIASVYIGHTQYALSLIPLGGYVKLKGQDDTNPKTQNNEPDSYLAKSPYQRIAILLAGPLFNLLLAFMLYVAVGMGGKISLLPIVGEVRADFPAQKAGIQAGDRILSINGKGIKTWEELDSMIIHTDGELHIQIERKNTNDVVYLFETTLTPIQQGSKNIFGEPIMRNMIGIASSGVTGEVKYNALESLSYGIDETFKASTLIAQSIVKLISGVVPSSEVGGVVSIVSVIGSASNNGWVTLFWLTALISVNLGILNLLPIPALDGGHIMFNCYEMIMHTPPNENVMYYLTLCGWAILLALMLLGLYNDILRLSF</sequence>
<feature type="transmembrane region" description="Helical" evidence="11">
    <location>
        <begin position="279"/>
        <end position="301"/>
    </location>
</feature>
<evidence type="ECO:0000256" key="10">
    <source>
        <dbReference type="ARBA" id="ARBA00023136"/>
    </source>
</evidence>
<dbReference type="EMBL" id="CP145316">
    <property type="protein sequence ID" value="XAM18095.1"/>
    <property type="molecule type" value="Genomic_DNA"/>
</dbReference>
<dbReference type="InterPro" id="IPR004387">
    <property type="entry name" value="Pept_M50_Zn"/>
</dbReference>
<evidence type="ECO:0000313" key="13">
    <source>
        <dbReference type="EMBL" id="XAM18095.1"/>
    </source>
</evidence>
<keyword evidence="7 11" id="KW-0862">Zinc</keyword>
<feature type="domain" description="PDZ" evidence="12">
    <location>
        <begin position="125"/>
        <end position="179"/>
    </location>
</feature>
<dbReference type="CDD" id="cd23081">
    <property type="entry name" value="cpPDZ_EcRseP-like"/>
    <property type="match status" value="1"/>
</dbReference>
<evidence type="ECO:0000256" key="6">
    <source>
        <dbReference type="ARBA" id="ARBA00022801"/>
    </source>
</evidence>
<feature type="transmembrane region" description="Helical" evidence="11">
    <location>
        <begin position="326"/>
        <end position="347"/>
    </location>
</feature>
<protein>
    <recommendedName>
        <fullName evidence="11">Zinc metalloprotease</fullName>
        <ecNumber evidence="11">3.4.24.-</ecNumber>
    </recommendedName>
</protein>
<gene>
    <name evidence="13" type="primary">rseP</name>
    <name evidence="13" type="ORF">V3I05_10500</name>
</gene>
<keyword evidence="5 11" id="KW-0812">Transmembrane</keyword>
<dbReference type="EC" id="3.4.24.-" evidence="11"/>
<evidence type="ECO:0000256" key="3">
    <source>
        <dbReference type="ARBA" id="ARBA00007931"/>
    </source>
</evidence>
<comment type="subcellular location">
    <subcellularLocation>
        <location evidence="2">Membrane</location>
        <topology evidence="2">Multi-pass membrane protein</topology>
    </subcellularLocation>
</comment>
<keyword evidence="11" id="KW-0479">Metal-binding</keyword>
<dbReference type="Proteomes" id="UP001434737">
    <property type="component" value="Chromosome"/>
</dbReference>
<keyword evidence="9 11" id="KW-0482">Metalloprotease</keyword>
<evidence type="ECO:0000256" key="1">
    <source>
        <dbReference type="ARBA" id="ARBA00001947"/>
    </source>
</evidence>
<dbReference type="SUPFAM" id="SSF50156">
    <property type="entry name" value="PDZ domain-like"/>
    <property type="match status" value="1"/>
</dbReference>
<dbReference type="InterPro" id="IPR036034">
    <property type="entry name" value="PDZ_sf"/>
</dbReference>
<dbReference type="GO" id="GO:0008237">
    <property type="term" value="F:metallopeptidase activity"/>
    <property type="evidence" value="ECO:0007669"/>
    <property type="project" value="UniProtKB-KW"/>
</dbReference>
<keyword evidence="4" id="KW-0645">Protease</keyword>
<keyword evidence="10 11" id="KW-0472">Membrane</keyword>
<dbReference type="RefSeq" id="WP_295702008.1">
    <property type="nucleotide sequence ID" value="NZ_CP145316.1"/>
</dbReference>
<reference evidence="13 14" key="1">
    <citation type="submission" date="2024-02" db="EMBL/GenBank/DDBJ databases">
        <title>Genome and pathogenicity analysis of Helicobacter mastomyrinus isolated from mice.</title>
        <authorList>
            <person name="Zhu L."/>
        </authorList>
    </citation>
    <scope>NUCLEOTIDE SEQUENCE [LARGE SCALE GENOMIC DNA]</scope>
    <source>
        <strain evidence="13 14">Hm-17</strain>
    </source>
</reference>
<evidence type="ECO:0000256" key="4">
    <source>
        <dbReference type="ARBA" id="ARBA00022670"/>
    </source>
</evidence>
<dbReference type="NCBIfam" id="TIGR00054">
    <property type="entry name" value="RIP metalloprotease RseP"/>
    <property type="match status" value="1"/>
</dbReference>
<keyword evidence="6 11" id="KW-0378">Hydrolase</keyword>
<dbReference type="Pfam" id="PF02163">
    <property type="entry name" value="Peptidase_M50"/>
    <property type="match status" value="1"/>
</dbReference>
<dbReference type="PROSITE" id="PS50106">
    <property type="entry name" value="PDZ"/>
    <property type="match status" value="1"/>
</dbReference>
<dbReference type="InterPro" id="IPR001478">
    <property type="entry name" value="PDZ"/>
</dbReference>
<evidence type="ECO:0000256" key="7">
    <source>
        <dbReference type="ARBA" id="ARBA00022833"/>
    </source>
</evidence>
<dbReference type="Gene3D" id="2.30.42.10">
    <property type="match status" value="1"/>
</dbReference>
<evidence type="ECO:0000256" key="11">
    <source>
        <dbReference type="RuleBase" id="RU362031"/>
    </source>
</evidence>
<dbReference type="InterPro" id="IPR008915">
    <property type="entry name" value="Peptidase_M50"/>
</dbReference>
<name>A0ABZ3F6S8_9HELI</name>
<accession>A0ABZ3F6S8</accession>
<comment type="cofactor">
    <cofactor evidence="1 11">
        <name>Zn(2+)</name>
        <dbReference type="ChEBI" id="CHEBI:29105"/>
    </cofactor>
</comment>
<organism evidence="13 14">
    <name type="scientific">Helicobacter mastomyrinus</name>
    <dbReference type="NCBI Taxonomy" id="287948"/>
    <lineage>
        <taxon>Bacteria</taxon>
        <taxon>Pseudomonadati</taxon>
        <taxon>Campylobacterota</taxon>
        <taxon>Epsilonproteobacteria</taxon>
        <taxon>Campylobacterales</taxon>
        <taxon>Helicobacteraceae</taxon>
        <taxon>Helicobacter</taxon>
    </lineage>
</organism>
<dbReference type="PANTHER" id="PTHR42837">
    <property type="entry name" value="REGULATOR OF SIGMA-E PROTEASE RSEP"/>
    <property type="match status" value="1"/>
</dbReference>
<evidence type="ECO:0000256" key="8">
    <source>
        <dbReference type="ARBA" id="ARBA00022989"/>
    </source>
</evidence>
<evidence type="ECO:0000259" key="12">
    <source>
        <dbReference type="PROSITE" id="PS50106"/>
    </source>
</evidence>
<dbReference type="InterPro" id="IPR041489">
    <property type="entry name" value="PDZ_6"/>
</dbReference>
<evidence type="ECO:0000313" key="14">
    <source>
        <dbReference type="Proteomes" id="UP001434737"/>
    </source>
</evidence>
<keyword evidence="8 11" id="KW-1133">Transmembrane helix</keyword>
<dbReference type="SMART" id="SM00228">
    <property type="entry name" value="PDZ"/>
    <property type="match status" value="1"/>
</dbReference>
<feature type="transmembrane region" description="Helical" evidence="11">
    <location>
        <begin position="93"/>
        <end position="114"/>
    </location>
</feature>
<dbReference type="CDD" id="cd06163">
    <property type="entry name" value="S2P-M50_PDZ_RseP-like"/>
    <property type="match status" value="1"/>
</dbReference>
<proteinExistence type="inferred from homology"/>
<keyword evidence="14" id="KW-1185">Reference proteome</keyword>
<evidence type="ECO:0000256" key="5">
    <source>
        <dbReference type="ARBA" id="ARBA00022692"/>
    </source>
</evidence>
<dbReference type="Pfam" id="PF17820">
    <property type="entry name" value="PDZ_6"/>
    <property type="match status" value="1"/>
</dbReference>
<evidence type="ECO:0000256" key="2">
    <source>
        <dbReference type="ARBA" id="ARBA00004141"/>
    </source>
</evidence>
<comment type="similarity">
    <text evidence="3 11">Belongs to the peptidase M50B family.</text>
</comment>
<dbReference type="PANTHER" id="PTHR42837:SF2">
    <property type="entry name" value="MEMBRANE METALLOPROTEASE ARASP2, CHLOROPLASTIC-RELATED"/>
    <property type="match status" value="1"/>
</dbReference>